<evidence type="ECO:0000256" key="1">
    <source>
        <dbReference type="SAM" id="MobiDB-lite"/>
    </source>
</evidence>
<organism evidence="2 3">
    <name type="scientific">Triticum urartu</name>
    <name type="common">Red wild einkorn</name>
    <name type="synonym">Crithodium urartu</name>
    <dbReference type="NCBI Taxonomy" id="4572"/>
    <lineage>
        <taxon>Eukaryota</taxon>
        <taxon>Viridiplantae</taxon>
        <taxon>Streptophyta</taxon>
        <taxon>Embryophyta</taxon>
        <taxon>Tracheophyta</taxon>
        <taxon>Spermatophyta</taxon>
        <taxon>Magnoliopsida</taxon>
        <taxon>Liliopsida</taxon>
        <taxon>Poales</taxon>
        <taxon>Poaceae</taxon>
        <taxon>BOP clade</taxon>
        <taxon>Pooideae</taxon>
        <taxon>Triticodae</taxon>
        <taxon>Triticeae</taxon>
        <taxon>Triticinae</taxon>
        <taxon>Triticum</taxon>
    </lineage>
</organism>
<keyword evidence="3" id="KW-1185">Reference proteome</keyword>
<name>A0A8R7TTS2_TRIUA</name>
<dbReference type="Gramene" id="TuG1812G0300002049.01.T02">
    <property type="protein sequence ID" value="TuG1812G0300002049.01.T02"/>
    <property type="gene ID" value="TuG1812G0300002049.01"/>
</dbReference>
<evidence type="ECO:0000313" key="3">
    <source>
        <dbReference type="Proteomes" id="UP000015106"/>
    </source>
</evidence>
<dbReference type="EnsemblPlants" id="TuG1812G0300002049.01.T02">
    <property type="protein sequence ID" value="TuG1812G0300002049.01.T02"/>
    <property type="gene ID" value="TuG1812G0300002049.01"/>
</dbReference>
<accession>A0A8R7TTS2</accession>
<feature type="region of interest" description="Disordered" evidence="1">
    <location>
        <begin position="1"/>
        <end position="27"/>
    </location>
</feature>
<sequence>MASVGVAPSGHKNSSGTSMGAEKLPDQMNDLKIRDDKEVEATIINGKGTETGHIIVTTTGGKNGQPKQVTVCSYDVTFD</sequence>
<evidence type="ECO:0000313" key="2">
    <source>
        <dbReference type="EnsemblPlants" id="TuG1812G0300002049.01.T02"/>
    </source>
</evidence>
<protein>
    <submittedName>
        <fullName evidence="2">Uncharacterized protein</fullName>
    </submittedName>
</protein>
<gene>
    <name evidence="2" type="primary">LOC125543607</name>
</gene>
<reference evidence="2" key="3">
    <citation type="submission" date="2022-06" db="UniProtKB">
        <authorList>
            <consortium name="EnsemblPlants"/>
        </authorList>
    </citation>
    <scope>IDENTIFICATION</scope>
</reference>
<reference evidence="3" key="1">
    <citation type="journal article" date="2013" name="Nature">
        <title>Draft genome of the wheat A-genome progenitor Triticum urartu.</title>
        <authorList>
            <person name="Ling H.Q."/>
            <person name="Zhao S."/>
            <person name="Liu D."/>
            <person name="Wang J."/>
            <person name="Sun H."/>
            <person name="Zhang C."/>
            <person name="Fan H."/>
            <person name="Li D."/>
            <person name="Dong L."/>
            <person name="Tao Y."/>
            <person name="Gao C."/>
            <person name="Wu H."/>
            <person name="Li Y."/>
            <person name="Cui Y."/>
            <person name="Guo X."/>
            <person name="Zheng S."/>
            <person name="Wang B."/>
            <person name="Yu K."/>
            <person name="Liang Q."/>
            <person name="Yang W."/>
            <person name="Lou X."/>
            <person name="Chen J."/>
            <person name="Feng M."/>
            <person name="Jian J."/>
            <person name="Zhang X."/>
            <person name="Luo G."/>
            <person name="Jiang Y."/>
            <person name="Liu J."/>
            <person name="Wang Z."/>
            <person name="Sha Y."/>
            <person name="Zhang B."/>
            <person name="Wu H."/>
            <person name="Tang D."/>
            <person name="Shen Q."/>
            <person name="Xue P."/>
            <person name="Zou S."/>
            <person name="Wang X."/>
            <person name="Liu X."/>
            <person name="Wang F."/>
            <person name="Yang Y."/>
            <person name="An X."/>
            <person name="Dong Z."/>
            <person name="Zhang K."/>
            <person name="Zhang X."/>
            <person name="Luo M.C."/>
            <person name="Dvorak J."/>
            <person name="Tong Y."/>
            <person name="Wang J."/>
            <person name="Yang H."/>
            <person name="Li Z."/>
            <person name="Wang D."/>
            <person name="Zhang A."/>
            <person name="Wang J."/>
        </authorList>
    </citation>
    <scope>NUCLEOTIDE SEQUENCE</scope>
    <source>
        <strain evidence="3">cv. G1812</strain>
    </source>
</reference>
<reference evidence="2" key="2">
    <citation type="submission" date="2018-03" db="EMBL/GenBank/DDBJ databases">
        <title>The Triticum urartu genome reveals the dynamic nature of wheat genome evolution.</title>
        <authorList>
            <person name="Ling H."/>
            <person name="Ma B."/>
            <person name="Shi X."/>
            <person name="Liu H."/>
            <person name="Dong L."/>
            <person name="Sun H."/>
            <person name="Cao Y."/>
            <person name="Gao Q."/>
            <person name="Zheng S."/>
            <person name="Li Y."/>
            <person name="Yu Y."/>
            <person name="Du H."/>
            <person name="Qi M."/>
            <person name="Li Y."/>
            <person name="Yu H."/>
            <person name="Cui Y."/>
            <person name="Wang N."/>
            <person name="Chen C."/>
            <person name="Wu H."/>
            <person name="Zhao Y."/>
            <person name="Zhang J."/>
            <person name="Li Y."/>
            <person name="Zhou W."/>
            <person name="Zhang B."/>
            <person name="Hu W."/>
            <person name="Eijk M."/>
            <person name="Tang J."/>
            <person name="Witsenboer H."/>
            <person name="Zhao S."/>
            <person name="Li Z."/>
            <person name="Zhang A."/>
            <person name="Wang D."/>
            <person name="Liang C."/>
        </authorList>
    </citation>
    <scope>NUCLEOTIDE SEQUENCE [LARGE SCALE GENOMIC DNA]</scope>
    <source>
        <strain evidence="2">cv. G1812</strain>
    </source>
</reference>
<dbReference type="Proteomes" id="UP000015106">
    <property type="component" value="Chromosome 3"/>
</dbReference>
<dbReference type="AlphaFoldDB" id="A0A8R7TTS2"/>
<proteinExistence type="predicted"/>